<sequence>MGSNTKTSQTEPHNQIPANRLPTTTLNIPLPRDPIQPSQLTADPLEPANAQQHISSQDPKVPESAVLVVCLPDEPHETSLDCLPVNAQAPVPKLLGNLIERGVAKSYT</sequence>
<feature type="region of interest" description="Disordered" evidence="1">
    <location>
        <begin position="1"/>
        <end position="61"/>
    </location>
</feature>
<dbReference type="EMBL" id="JAYMGO010000016">
    <property type="protein sequence ID" value="KAL1258981.1"/>
    <property type="molecule type" value="Genomic_DNA"/>
</dbReference>
<protein>
    <submittedName>
        <fullName evidence="2">Uncharacterized protein</fullName>
    </submittedName>
</protein>
<reference evidence="2 3" key="1">
    <citation type="submission" date="2023-09" db="EMBL/GenBank/DDBJ databases">
        <authorList>
            <person name="Wang M."/>
        </authorList>
    </citation>
    <scope>NUCLEOTIDE SEQUENCE [LARGE SCALE GENOMIC DNA]</scope>
    <source>
        <strain evidence="2">GT-2023</strain>
        <tissue evidence="2">Liver</tissue>
    </source>
</reference>
<evidence type="ECO:0000256" key="1">
    <source>
        <dbReference type="SAM" id="MobiDB-lite"/>
    </source>
</evidence>
<organism evidence="2 3">
    <name type="scientific">Cirrhinus molitorella</name>
    <name type="common">mud carp</name>
    <dbReference type="NCBI Taxonomy" id="172907"/>
    <lineage>
        <taxon>Eukaryota</taxon>
        <taxon>Metazoa</taxon>
        <taxon>Chordata</taxon>
        <taxon>Craniata</taxon>
        <taxon>Vertebrata</taxon>
        <taxon>Euteleostomi</taxon>
        <taxon>Actinopterygii</taxon>
        <taxon>Neopterygii</taxon>
        <taxon>Teleostei</taxon>
        <taxon>Ostariophysi</taxon>
        <taxon>Cypriniformes</taxon>
        <taxon>Cyprinidae</taxon>
        <taxon>Labeoninae</taxon>
        <taxon>Labeonini</taxon>
        <taxon>Cirrhinus</taxon>
    </lineage>
</organism>
<dbReference type="Proteomes" id="UP001558613">
    <property type="component" value="Unassembled WGS sequence"/>
</dbReference>
<feature type="compositionally biased region" description="Polar residues" evidence="1">
    <location>
        <begin position="49"/>
        <end position="58"/>
    </location>
</feature>
<comment type="caution">
    <text evidence="2">The sequence shown here is derived from an EMBL/GenBank/DDBJ whole genome shotgun (WGS) entry which is preliminary data.</text>
</comment>
<evidence type="ECO:0000313" key="3">
    <source>
        <dbReference type="Proteomes" id="UP001558613"/>
    </source>
</evidence>
<evidence type="ECO:0000313" key="2">
    <source>
        <dbReference type="EMBL" id="KAL1258981.1"/>
    </source>
</evidence>
<feature type="compositionally biased region" description="Polar residues" evidence="1">
    <location>
        <begin position="1"/>
        <end position="27"/>
    </location>
</feature>
<name>A0ABR3M1H5_9TELE</name>
<proteinExistence type="predicted"/>
<accession>A0ABR3M1H5</accession>
<gene>
    <name evidence="2" type="ORF">QQF64_009558</name>
</gene>
<keyword evidence="3" id="KW-1185">Reference proteome</keyword>